<evidence type="ECO:0000256" key="2">
    <source>
        <dbReference type="ARBA" id="ARBA00022475"/>
    </source>
</evidence>
<keyword evidence="4 6" id="KW-1133">Transmembrane helix</keyword>
<evidence type="ECO:0000313" key="7">
    <source>
        <dbReference type="EMBL" id="SHO56930.1"/>
    </source>
</evidence>
<keyword evidence="3 6" id="KW-0812">Transmembrane</keyword>
<feature type="transmembrane region" description="Helical" evidence="6">
    <location>
        <begin position="74"/>
        <end position="95"/>
    </location>
</feature>
<dbReference type="PANTHER" id="PTHR30086:SF20">
    <property type="entry name" value="ARGININE EXPORTER PROTEIN ARGO-RELATED"/>
    <property type="match status" value="1"/>
</dbReference>
<accession>A0A1M7YW48</accession>
<dbReference type="OrthoDB" id="9812084at2"/>
<dbReference type="Proteomes" id="UP000184600">
    <property type="component" value="Unassembled WGS sequence"/>
</dbReference>
<feature type="transmembrane region" description="Helical" evidence="6">
    <location>
        <begin position="42"/>
        <end position="68"/>
    </location>
</feature>
<dbReference type="PANTHER" id="PTHR30086">
    <property type="entry name" value="ARGININE EXPORTER PROTEIN ARGO"/>
    <property type="match status" value="1"/>
</dbReference>
<sequence length="203" mass="21731">MDTQVAIAFLFFSVSMSLTPGAGNITLLGISNRYGFSAALPFVAGTAFGVLVVFGGTSAGLLSVLTAFPGVYTIIKYLGMAYLLYLAWGISRFRVEEETPQPMPAHGAGFIAGTLVQVLNPKAWIAAITAFSQFTDVSGSYLIQVMTIITVFVLSVILCTLVWAYFGAALKRLLRSPQQMLLVNRCLGGTLALTVVFMLIQPD</sequence>
<evidence type="ECO:0000256" key="5">
    <source>
        <dbReference type="ARBA" id="ARBA00023136"/>
    </source>
</evidence>
<evidence type="ECO:0000256" key="4">
    <source>
        <dbReference type="ARBA" id="ARBA00022989"/>
    </source>
</evidence>
<protein>
    <submittedName>
        <fullName evidence="7">Cysteine/O-acetylserine efflux protein</fullName>
    </submittedName>
</protein>
<feature type="transmembrane region" description="Helical" evidence="6">
    <location>
        <begin position="107"/>
        <end position="131"/>
    </location>
</feature>
<evidence type="ECO:0000256" key="1">
    <source>
        <dbReference type="ARBA" id="ARBA00004651"/>
    </source>
</evidence>
<keyword evidence="5 6" id="KW-0472">Membrane</keyword>
<evidence type="ECO:0000256" key="3">
    <source>
        <dbReference type="ARBA" id="ARBA00022692"/>
    </source>
</evidence>
<proteinExistence type="predicted"/>
<evidence type="ECO:0000313" key="8">
    <source>
        <dbReference type="Proteomes" id="UP000184600"/>
    </source>
</evidence>
<dbReference type="RefSeq" id="WP_073583402.1">
    <property type="nucleotide sequence ID" value="NZ_AP024898.1"/>
</dbReference>
<reference evidence="8" key="1">
    <citation type="submission" date="2016-12" db="EMBL/GenBank/DDBJ databases">
        <authorList>
            <person name="Rodrigo-Torres L."/>
            <person name="Arahal R.D."/>
            <person name="Lucena T."/>
        </authorList>
    </citation>
    <scope>NUCLEOTIDE SEQUENCE [LARGE SCALE GENOMIC DNA]</scope>
</reference>
<keyword evidence="8" id="KW-1185">Reference proteome</keyword>
<dbReference type="GO" id="GO:0033228">
    <property type="term" value="P:cysteine export across plasma membrane"/>
    <property type="evidence" value="ECO:0007669"/>
    <property type="project" value="TreeGrafter"/>
</dbReference>
<dbReference type="EMBL" id="FRFG01000031">
    <property type="protein sequence ID" value="SHO56930.1"/>
    <property type="molecule type" value="Genomic_DNA"/>
</dbReference>
<organism evidence="7 8">
    <name type="scientific">Vibrio quintilis</name>
    <dbReference type="NCBI Taxonomy" id="1117707"/>
    <lineage>
        <taxon>Bacteria</taxon>
        <taxon>Pseudomonadati</taxon>
        <taxon>Pseudomonadota</taxon>
        <taxon>Gammaproteobacteria</taxon>
        <taxon>Vibrionales</taxon>
        <taxon>Vibrionaceae</taxon>
        <taxon>Vibrio</taxon>
    </lineage>
</organism>
<dbReference type="Pfam" id="PF01810">
    <property type="entry name" value="LysE"/>
    <property type="match status" value="1"/>
</dbReference>
<feature type="transmembrane region" description="Helical" evidence="6">
    <location>
        <begin position="6"/>
        <end position="30"/>
    </location>
</feature>
<feature type="transmembrane region" description="Helical" evidence="6">
    <location>
        <begin position="182"/>
        <end position="200"/>
    </location>
</feature>
<dbReference type="STRING" id="1117707.VQ7734_02699"/>
<dbReference type="GO" id="GO:0005886">
    <property type="term" value="C:plasma membrane"/>
    <property type="evidence" value="ECO:0007669"/>
    <property type="project" value="UniProtKB-SubCell"/>
</dbReference>
<dbReference type="InterPro" id="IPR001123">
    <property type="entry name" value="LeuE-type"/>
</dbReference>
<name>A0A1M7YW48_9VIBR</name>
<feature type="transmembrane region" description="Helical" evidence="6">
    <location>
        <begin position="143"/>
        <end position="170"/>
    </location>
</feature>
<dbReference type="AlphaFoldDB" id="A0A1M7YW48"/>
<evidence type="ECO:0000256" key="6">
    <source>
        <dbReference type="SAM" id="Phobius"/>
    </source>
</evidence>
<dbReference type="GO" id="GO:0015171">
    <property type="term" value="F:amino acid transmembrane transporter activity"/>
    <property type="evidence" value="ECO:0007669"/>
    <property type="project" value="TreeGrafter"/>
</dbReference>
<comment type="subcellular location">
    <subcellularLocation>
        <location evidence="1">Cell membrane</location>
        <topology evidence="1">Multi-pass membrane protein</topology>
    </subcellularLocation>
</comment>
<keyword evidence="2" id="KW-1003">Cell membrane</keyword>
<gene>
    <name evidence="7" type="primary">eamB_2</name>
    <name evidence="7" type="ORF">VQ7734_02699</name>
</gene>